<keyword evidence="4 6" id="KW-1133">Transmembrane helix</keyword>
<dbReference type="InterPro" id="IPR051542">
    <property type="entry name" value="Hydrogenase_cytochrome"/>
</dbReference>
<reference evidence="8 9" key="1">
    <citation type="submission" date="2018-03" db="EMBL/GenBank/DDBJ databases">
        <title>The draft genome of Zobellella sp. 59N8.</title>
        <authorList>
            <person name="Liu L."/>
            <person name="Li L."/>
            <person name="Zhang X."/>
            <person name="Liang L."/>
            <person name="Wang T."/>
        </authorList>
    </citation>
    <scope>NUCLEOTIDE SEQUENCE [LARGE SCALE GENOMIC DNA]</scope>
    <source>
        <strain evidence="8 9">59N8</strain>
    </source>
</reference>
<evidence type="ECO:0000256" key="4">
    <source>
        <dbReference type="ARBA" id="ARBA00022989"/>
    </source>
</evidence>
<sequence>MNSTPHPPVKVWDWSIRFFHWSLPVLLFLLWRSAGEDMDRHMQLARIMLGLLLYRLLWGFVGTPYARFSHFVYHPGHIIAYLRASLTPAKPVYLSHNPLGGIMVLALLGTLLFQASTGLFATDDIFYNGPLYDSVSGATASWMTQWHKSWFYQGLLVLVGLHLMAVGLYKLRGEALVGAMITGHKAPEPGKVADRLALRPQAFPWLRFAAAVALSCGLVWLIFDGL</sequence>
<dbReference type="GO" id="GO:0022904">
    <property type="term" value="P:respiratory electron transport chain"/>
    <property type="evidence" value="ECO:0007669"/>
    <property type="project" value="InterPro"/>
</dbReference>
<evidence type="ECO:0000313" key="8">
    <source>
        <dbReference type="EMBL" id="PSJ44465.1"/>
    </source>
</evidence>
<dbReference type="SUPFAM" id="SSF81342">
    <property type="entry name" value="Transmembrane di-heme cytochromes"/>
    <property type="match status" value="1"/>
</dbReference>
<evidence type="ECO:0000313" key="9">
    <source>
        <dbReference type="Proteomes" id="UP000240243"/>
    </source>
</evidence>
<dbReference type="GO" id="GO:0005886">
    <property type="term" value="C:plasma membrane"/>
    <property type="evidence" value="ECO:0007669"/>
    <property type="project" value="UniProtKB-SubCell"/>
</dbReference>
<proteinExistence type="predicted"/>
<keyword evidence="3 6" id="KW-0812">Transmembrane</keyword>
<dbReference type="OrthoDB" id="196472at2"/>
<feature type="transmembrane region" description="Helical" evidence="6">
    <location>
        <begin position="150"/>
        <end position="171"/>
    </location>
</feature>
<dbReference type="GO" id="GO:0009055">
    <property type="term" value="F:electron transfer activity"/>
    <property type="evidence" value="ECO:0007669"/>
    <property type="project" value="InterPro"/>
</dbReference>
<dbReference type="PANTHER" id="PTHR30485:SF2">
    <property type="entry name" value="BLL0597 PROTEIN"/>
    <property type="match status" value="1"/>
</dbReference>
<accession>A0A2P7R2M7</accession>
<keyword evidence="9" id="KW-1185">Reference proteome</keyword>
<protein>
    <submittedName>
        <fullName evidence="8">Cytochrome B</fullName>
    </submittedName>
</protein>
<evidence type="ECO:0000256" key="3">
    <source>
        <dbReference type="ARBA" id="ARBA00022692"/>
    </source>
</evidence>
<evidence type="ECO:0000256" key="5">
    <source>
        <dbReference type="ARBA" id="ARBA00023136"/>
    </source>
</evidence>
<feature type="transmembrane region" description="Helical" evidence="6">
    <location>
        <begin position="205"/>
        <end position="223"/>
    </location>
</feature>
<evidence type="ECO:0000256" key="1">
    <source>
        <dbReference type="ARBA" id="ARBA00004651"/>
    </source>
</evidence>
<dbReference type="GO" id="GO:0020037">
    <property type="term" value="F:heme binding"/>
    <property type="evidence" value="ECO:0007669"/>
    <property type="project" value="TreeGrafter"/>
</dbReference>
<feature type="transmembrane region" description="Helical" evidence="6">
    <location>
        <begin position="43"/>
        <end position="61"/>
    </location>
</feature>
<evidence type="ECO:0000256" key="2">
    <source>
        <dbReference type="ARBA" id="ARBA00022475"/>
    </source>
</evidence>
<organism evidence="8 9">
    <name type="scientific">Zobellella endophytica</name>
    <dbReference type="NCBI Taxonomy" id="2116700"/>
    <lineage>
        <taxon>Bacteria</taxon>
        <taxon>Pseudomonadati</taxon>
        <taxon>Pseudomonadota</taxon>
        <taxon>Gammaproteobacteria</taxon>
        <taxon>Aeromonadales</taxon>
        <taxon>Aeromonadaceae</taxon>
        <taxon>Zobellella</taxon>
    </lineage>
</organism>
<dbReference type="Pfam" id="PF01292">
    <property type="entry name" value="Ni_hydr_CYTB"/>
    <property type="match status" value="1"/>
</dbReference>
<dbReference type="Gene3D" id="1.20.950.20">
    <property type="entry name" value="Transmembrane di-heme cytochromes, Chain C"/>
    <property type="match status" value="1"/>
</dbReference>
<name>A0A2P7R2M7_9GAMM</name>
<evidence type="ECO:0000259" key="7">
    <source>
        <dbReference type="Pfam" id="PF01292"/>
    </source>
</evidence>
<comment type="subcellular location">
    <subcellularLocation>
        <location evidence="1">Cell membrane</location>
        <topology evidence="1">Multi-pass membrane protein</topology>
    </subcellularLocation>
</comment>
<feature type="domain" description="Cytochrome b561 bacterial/Ni-hydrogenase" evidence="7">
    <location>
        <begin position="11"/>
        <end position="183"/>
    </location>
</feature>
<keyword evidence="5 6" id="KW-0472">Membrane</keyword>
<feature type="transmembrane region" description="Helical" evidence="6">
    <location>
        <begin position="98"/>
        <end position="121"/>
    </location>
</feature>
<dbReference type="AlphaFoldDB" id="A0A2P7R2M7"/>
<dbReference type="Proteomes" id="UP000240243">
    <property type="component" value="Unassembled WGS sequence"/>
</dbReference>
<comment type="caution">
    <text evidence="8">The sequence shown here is derived from an EMBL/GenBank/DDBJ whole genome shotgun (WGS) entry which is preliminary data.</text>
</comment>
<dbReference type="RefSeq" id="WP_106730349.1">
    <property type="nucleotide sequence ID" value="NZ_PXYG01000006.1"/>
</dbReference>
<gene>
    <name evidence="8" type="ORF">C7H85_14185</name>
</gene>
<dbReference type="EMBL" id="PXYG01000006">
    <property type="protein sequence ID" value="PSJ44465.1"/>
    <property type="molecule type" value="Genomic_DNA"/>
</dbReference>
<feature type="transmembrane region" description="Helical" evidence="6">
    <location>
        <begin position="14"/>
        <end position="31"/>
    </location>
</feature>
<dbReference type="InterPro" id="IPR016174">
    <property type="entry name" value="Di-haem_cyt_TM"/>
</dbReference>
<dbReference type="InterPro" id="IPR011577">
    <property type="entry name" value="Cyt_b561_bac/Ni-Hgenase"/>
</dbReference>
<dbReference type="PANTHER" id="PTHR30485">
    <property type="entry name" value="NI/FE-HYDROGENASE 1 B-TYPE CYTOCHROME SUBUNIT"/>
    <property type="match status" value="1"/>
</dbReference>
<keyword evidence="2" id="KW-1003">Cell membrane</keyword>
<evidence type="ECO:0000256" key="6">
    <source>
        <dbReference type="SAM" id="Phobius"/>
    </source>
</evidence>